<comment type="caution">
    <text evidence="3">The sequence shown here is derived from an EMBL/GenBank/DDBJ whole genome shotgun (WGS) entry which is preliminary data.</text>
</comment>
<dbReference type="RefSeq" id="WP_418115236.1">
    <property type="nucleotide sequence ID" value="NZ_JAWJZZ010000001.1"/>
</dbReference>
<keyword evidence="1" id="KW-0812">Transmembrane</keyword>
<evidence type="ECO:0000256" key="1">
    <source>
        <dbReference type="SAM" id="Phobius"/>
    </source>
</evidence>
<reference evidence="3 4" key="1">
    <citation type="submission" date="2023-10" db="EMBL/GenBank/DDBJ databases">
        <title>Sorlinia euscelidii gen. nov., sp. nov., an acetic acid bacteria isolated from the gut of Euscelidius variegatus emitter.</title>
        <authorList>
            <person name="Michoud G."/>
            <person name="Marasco R."/>
            <person name="Seferji K."/>
            <person name="Gonella E."/>
            <person name="Garuglieri E."/>
            <person name="Alma A."/>
            <person name="Mapelli F."/>
            <person name="Borin S."/>
            <person name="Daffonchio D."/>
            <person name="Crotti E."/>
        </authorList>
    </citation>
    <scope>NUCLEOTIDE SEQUENCE [LARGE SCALE GENOMIC DNA]</scope>
    <source>
        <strain evidence="3 4">EV16P</strain>
    </source>
</reference>
<organism evidence="3 4">
    <name type="scientific">Sorlinia euscelidii</name>
    <dbReference type="NCBI Taxonomy" id="3081148"/>
    <lineage>
        <taxon>Bacteria</taxon>
        <taxon>Pseudomonadati</taxon>
        <taxon>Pseudomonadota</taxon>
        <taxon>Alphaproteobacteria</taxon>
        <taxon>Acetobacterales</taxon>
        <taxon>Acetobacteraceae</taxon>
        <taxon>Sorlinia</taxon>
    </lineage>
</organism>
<keyword evidence="1" id="KW-1133">Transmembrane helix</keyword>
<dbReference type="Proteomes" id="UP001312908">
    <property type="component" value="Unassembled WGS sequence"/>
</dbReference>
<evidence type="ECO:0000313" key="3">
    <source>
        <dbReference type="EMBL" id="MEE8659178.1"/>
    </source>
</evidence>
<gene>
    <name evidence="3" type="ORF">DOFOFD_09145</name>
</gene>
<accession>A0ABU7U382</accession>
<feature type="domain" description="Ancillary SecYEG translocon subunit/Cell division coordinator CpoB TPR" evidence="2">
    <location>
        <begin position="44"/>
        <end position="148"/>
    </location>
</feature>
<proteinExistence type="predicted"/>
<protein>
    <recommendedName>
        <fullName evidence="2">Ancillary SecYEG translocon subunit/Cell division coordinator CpoB TPR domain-containing protein</fullName>
    </recommendedName>
</protein>
<dbReference type="EMBL" id="JAWJZY010000003">
    <property type="protein sequence ID" value="MEE8659178.1"/>
    <property type="molecule type" value="Genomic_DNA"/>
</dbReference>
<evidence type="ECO:0000259" key="2">
    <source>
        <dbReference type="Pfam" id="PF09976"/>
    </source>
</evidence>
<keyword evidence="1" id="KW-0472">Membrane</keyword>
<name>A0ABU7U382_9PROT</name>
<feature type="transmembrane region" description="Helical" evidence="1">
    <location>
        <begin position="41"/>
        <end position="59"/>
    </location>
</feature>
<dbReference type="InterPro" id="IPR018704">
    <property type="entry name" value="SecYEG/CpoB_TPR"/>
</dbReference>
<sequence>MGDFSTHLKRAQERDNVSEELLKQVRSEMRAETALAMARRHAALCISVLLLALVGLGVWQWHRHALKRDAAQASAIFYAASLTLLESDSDQDVKKAIADLAALTKKAPGQIRYDAAIQMAKAQIQQGDFKAGSATLQQLADNTSAPAIIRAYARYVRLNAASAMHALPETEIRAGYEALARDGGPWKPYAEEGLLSTDMASHLDEKRRLEARHLARALAGNPEVPNSIRQRAATMSTILKAGFND</sequence>
<evidence type="ECO:0000313" key="4">
    <source>
        <dbReference type="Proteomes" id="UP001312908"/>
    </source>
</evidence>
<keyword evidence="4" id="KW-1185">Reference proteome</keyword>
<dbReference type="Pfam" id="PF09976">
    <property type="entry name" value="TPR_21"/>
    <property type="match status" value="1"/>
</dbReference>